<name>K8EDG5_9CHLO</name>
<accession>K8EDG5</accession>
<dbReference type="AlphaFoldDB" id="K8EDG5"/>
<evidence type="ECO:0000313" key="2">
    <source>
        <dbReference type="EMBL" id="CCO16046.1"/>
    </source>
</evidence>
<dbReference type="Proteomes" id="UP000198341">
    <property type="component" value="Chromosome 4"/>
</dbReference>
<protein>
    <submittedName>
        <fullName evidence="2">Uncharacterized protein</fullName>
    </submittedName>
</protein>
<dbReference type="eggNOG" id="ENOG502SD5G">
    <property type="taxonomic scope" value="Eukaryota"/>
</dbReference>
<sequence>MLRQQRAFKEAARRVLGGAFERSSSCSFSSSSSHFGRVLFAAKEFTSSSSSSLASTSSTKASVCCSKRRGRSFSSRFSSSRRREYSNNLPTKEKEQNHVVKFQEKWEELMNQHPSVALNPCNSELHPAVVVGAAKVDETKPKRSLQEAYDPFASCFVCSKNGQLKLETRRTSDRKILRSELARGLPETYEELPGIIAPGMITSVMACSGSWHGSIALMDKAVLARPPLMMLEKIIDFTATDVLAPNEKCSVHSEIVSLDEPNFATVKMEMTIGGHEKDDEESNSTSGNKSRSNYTSKKTVCARAIMRFKKIGAVRSIS</sequence>
<evidence type="ECO:0000256" key="1">
    <source>
        <dbReference type="SAM" id="MobiDB-lite"/>
    </source>
</evidence>
<dbReference type="KEGG" id="bpg:Bathy04g00970"/>
<dbReference type="RefSeq" id="XP_007513521.1">
    <property type="nucleotide sequence ID" value="XM_007513459.1"/>
</dbReference>
<feature type="compositionally biased region" description="Polar residues" evidence="1">
    <location>
        <begin position="283"/>
        <end position="294"/>
    </location>
</feature>
<feature type="region of interest" description="Disordered" evidence="1">
    <location>
        <begin position="274"/>
        <end position="294"/>
    </location>
</feature>
<dbReference type="GeneID" id="19016122"/>
<reference evidence="2 3" key="1">
    <citation type="submission" date="2011-10" db="EMBL/GenBank/DDBJ databases">
        <authorList>
            <person name="Genoscope - CEA"/>
        </authorList>
    </citation>
    <scope>NUCLEOTIDE SEQUENCE [LARGE SCALE GENOMIC DNA]</scope>
    <source>
        <strain evidence="2 3">RCC 1105</strain>
    </source>
</reference>
<dbReference type="OrthoDB" id="506431at2759"/>
<gene>
    <name evidence="2" type="ORF">Bathy04g00970</name>
</gene>
<proteinExistence type="predicted"/>
<organism evidence="2 3">
    <name type="scientific">Bathycoccus prasinos</name>
    <dbReference type="NCBI Taxonomy" id="41875"/>
    <lineage>
        <taxon>Eukaryota</taxon>
        <taxon>Viridiplantae</taxon>
        <taxon>Chlorophyta</taxon>
        <taxon>Mamiellophyceae</taxon>
        <taxon>Mamiellales</taxon>
        <taxon>Bathycoccaceae</taxon>
        <taxon>Bathycoccus</taxon>
    </lineage>
</organism>
<dbReference type="EMBL" id="FO082275">
    <property type="protein sequence ID" value="CCO16046.1"/>
    <property type="molecule type" value="Genomic_DNA"/>
</dbReference>
<evidence type="ECO:0000313" key="3">
    <source>
        <dbReference type="Proteomes" id="UP000198341"/>
    </source>
</evidence>
<keyword evidence="3" id="KW-1185">Reference proteome</keyword>